<dbReference type="AlphaFoldDB" id="A0A8J6N7B4"/>
<name>A0A8J6N7B4_9BACT</name>
<comment type="caution">
    <text evidence="2">The sequence shown here is derived from an EMBL/GenBank/DDBJ whole genome shotgun (WGS) entry which is preliminary data.</text>
</comment>
<dbReference type="Proteomes" id="UP000599024">
    <property type="component" value="Unassembled WGS sequence"/>
</dbReference>
<organism evidence="2 3">
    <name type="scientific">Candidatus Desulfatifera sulfidica</name>
    <dbReference type="NCBI Taxonomy" id="2841691"/>
    <lineage>
        <taxon>Bacteria</taxon>
        <taxon>Pseudomonadati</taxon>
        <taxon>Thermodesulfobacteriota</taxon>
        <taxon>Desulfobulbia</taxon>
        <taxon>Desulfobulbales</taxon>
        <taxon>Desulfobulbaceae</taxon>
        <taxon>Candidatus Desulfatifera</taxon>
    </lineage>
</organism>
<evidence type="ECO:0000256" key="1">
    <source>
        <dbReference type="SAM" id="SignalP"/>
    </source>
</evidence>
<feature type="chain" id="PRO_5035171814" description="Cytochrome c domain-containing protein" evidence="1">
    <location>
        <begin position="28"/>
        <end position="114"/>
    </location>
</feature>
<dbReference type="EMBL" id="JACNLK010000026">
    <property type="protein sequence ID" value="MBC8208033.1"/>
    <property type="molecule type" value="Genomic_DNA"/>
</dbReference>
<dbReference type="Gene3D" id="1.10.760.10">
    <property type="entry name" value="Cytochrome c-like domain"/>
    <property type="match status" value="1"/>
</dbReference>
<dbReference type="GO" id="GO:0020037">
    <property type="term" value="F:heme binding"/>
    <property type="evidence" value="ECO:0007669"/>
    <property type="project" value="InterPro"/>
</dbReference>
<evidence type="ECO:0000313" key="3">
    <source>
        <dbReference type="Proteomes" id="UP000599024"/>
    </source>
</evidence>
<keyword evidence="1" id="KW-0732">Signal</keyword>
<evidence type="ECO:0008006" key="4">
    <source>
        <dbReference type="Google" id="ProtNLM"/>
    </source>
</evidence>
<proteinExistence type="predicted"/>
<dbReference type="InterPro" id="IPR036909">
    <property type="entry name" value="Cyt_c-like_dom_sf"/>
</dbReference>
<sequence>MLTRLRSTQLILPLAFALLLPLGTAQAKVKAEIPQSLPQGEALKLECRPLLENQCQSCHYLSRICRKVGKRSARGWKATMRVMVRRGAQISKEDQGQLIDCLAKPTAGIVEACK</sequence>
<protein>
    <recommendedName>
        <fullName evidence="4">Cytochrome c domain-containing protein</fullName>
    </recommendedName>
</protein>
<feature type="signal peptide" evidence="1">
    <location>
        <begin position="1"/>
        <end position="27"/>
    </location>
</feature>
<accession>A0A8J6N7B4</accession>
<dbReference type="GO" id="GO:0009055">
    <property type="term" value="F:electron transfer activity"/>
    <property type="evidence" value="ECO:0007669"/>
    <property type="project" value="InterPro"/>
</dbReference>
<evidence type="ECO:0000313" key="2">
    <source>
        <dbReference type="EMBL" id="MBC8208033.1"/>
    </source>
</evidence>
<gene>
    <name evidence="2" type="ORF">H8E79_02560</name>
</gene>
<reference evidence="2 3" key="1">
    <citation type="submission" date="2020-08" db="EMBL/GenBank/DDBJ databases">
        <title>Bridging the membrane lipid divide: bacteria of the FCB group superphylum have the potential to synthesize archaeal ether lipids.</title>
        <authorList>
            <person name="Villanueva L."/>
            <person name="Von Meijenfeldt F.A.B."/>
            <person name="Westbye A.B."/>
            <person name="Yadav S."/>
            <person name="Hopmans E.C."/>
            <person name="Dutilh B.E."/>
            <person name="Sinninghe Damste J.S."/>
        </authorList>
    </citation>
    <scope>NUCLEOTIDE SEQUENCE [LARGE SCALE GENOMIC DNA]</scope>
    <source>
        <strain evidence="2">NIOZ-UU81</strain>
    </source>
</reference>